<dbReference type="GO" id="GO:0019786">
    <property type="term" value="F:protein-phosphatidylethanolamide deconjugating activity"/>
    <property type="evidence" value="ECO:0007669"/>
    <property type="project" value="InterPro"/>
</dbReference>
<dbReference type="PANTHER" id="PTHR22624">
    <property type="entry name" value="CYSTEINE PROTEASE ATG4"/>
    <property type="match status" value="1"/>
</dbReference>
<keyword evidence="4 11" id="KW-0963">Cytoplasm</keyword>
<accession>A0A5J4V632</accession>
<reference evidence="13 14" key="1">
    <citation type="submission" date="2019-03" db="EMBL/GenBank/DDBJ databases">
        <title>Single cell metagenomics reveals metabolic interactions within the superorganism composed of flagellate Streblomastix strix and complex community of Bacteroidetes bacteria on its surface.</title>
        <authorList>
            <person name="Treitli S.C."/>
            <person name="Kolisko M."/>
            <person name="Husnik F."/>
            <person name="Keeling P."/>
            <person name="Hampl V."/>
        </authorList>
    </citation>
    <scope>NUCLEOTIDE SEQUENCE [LARGE SCALE GENOMIC DNA]</scope>
    <source>
        <strain evidence="13">ST1C</strain>
    </source>
</reference>
<dbReference type="GO" id="GO:0016485">
    <property type="term" value="P:protein processing"/>
    <property type="evidence" value="ECO:0007669"/>
    <property type="project" value="TreeGrafter"/>
</dbReference>
<dbReference type="GO" id="GO:0000045">
    <property type="term" value="P:autophagosome assembly"/>
    <property type="evidence" value="ECO:0007669"/>
    <property type="project" value="TreeGrafter"/>
</dbReference>
<evidence type="ECO:0000313" key="14">
    <source>
        <dbReference type="Proteomes" id="UP000324800"/>
    </source>
</evidence>
<evidence type="ECO:0000256" key="2">
    <source>
        <dbReference type="ARBA" id="ARBA00010958"/>
    </source>
</evidence>
<organism evidence="13 14">
    <name type="scientific">Streblomastix strix</name>
    <dbReference type="NCBI Taxonomy" id="222440"/>
    <lineage>
        <taxon>Eukaryota</taxon>
        <taxon>Metamonada</taxon>
        <taxon>Preaxostyla</taxon>
        <taxon>Oxymonadida</taxon>
        <taxon>Streblomastigidae</taxon>
        <taxon>Streblomastix</taxon>
    </lineage>
</organism>
<dbReference type="EMBL" id="SNRW01009713">
    <property type="protein sequence ID" value="KAA6377581.1"/>
    <property type="molecule type" value="Genomic_DNA"/>
</dbReference>
<dbReference type="Pfam" id="PF03416">
    <property type="entry name" value="Peptidase_C54"/>
    <property type="match status" value="1"/>
</dbReference>
<keyword evidence="6 11" id="KW-0378">Hydrolase</keyword>
<dbReference type="GO" id="GO:0005737">
    <property type="term" value="C:cytoplasm"/>
    <property type="evidence" value="ECO:0007669"/>
    <property type="project" value="UniProtKB-SubCell"/>
</dbReference>
<keyword evidence="9 11" id="KW-0072">Autophagy</keyword>
<dbReference type="OrthoDB" id="2960936at2759"/>
<gene>
    <name evidence="13" type="ORF">EZS28_026893</name>
</gene>
<evidence type="ECO:0000259" key="12">
    <source>
        <dbReference type="Pfam" id="PF03416"/>
    </source>
</evidence>
<feature type="domain" description="Peptidase C54 catalytic" evidence="12">
    <location>
        <begin position="27"/>
        <end position="104"/>
    </location>
</feature>
<name>A0A5J4V632_9EUKA</name>
<dbReference type="GO" id="GO:0000423">
    <property type="term" value="P:mitophagy"/>
    <property type="evidence" value="ECO:0007669"/>
    <property type="project" value="TreeGrafter"/>
</dbReference>
<comment type="caution">
    <text evidence="13">The sequence shown here is derived from an EMBL/GenBank/DDBJ whole genome shotgun (WGS) entry which is preliminary data.</text>
</comment>
<evidence type="ECO:0000256" key="4">
    <source>
        <dbReference type="ARBA" id="ARBA00022490"/>
    </source>
</evidence>
<evidence type="ECO:0000256" key="7">
    <source>
        <dbReference type="ARBA" id="ARBA00022807"/>
    </source>
</evidence>
<proteinExistence type="inferred from homology"/>
<comment type="function">
    <text evidence="11">Cysteine protease that plays a key role in autophagy by mediating both proteolytic activation and delipidation of ATG8 family proteins.</text>
</comment>
<protein>
    <recommendedName>
        <fullName evidence="11">Cysteine protease</fullName>
        <ecNumber evidence="11">3.4.22.-</ecNumber>
    </recommendedName>
</protein>
<keyword evidence="5 11" id="KW-0645">Protease</keyword>
<dbReference type="Proteomes" id="UP000324800">
    <property type="component" value="Unassembled WGS sequence"/>
</dbReference>
<evidence type="ECO:0000313" key="13">
    <source>
        <dbReference type="EMBL" id="KAA6377581.1"/>
    </source>
</evidence>
<dbReference type="GO" id="GO:0004197">
    <property type="term" value="F:cysteine-type endopeptidase activity"/>
    <property type="evidence" value="ECO:0007669"/>
    <property type="project" value="TreeGrafter"/>
</dbReference>
<dbReference type="AlphaFoldDB" id="A0A5J4V632"/>
<evidence type="ECO:0000256" key="10">
    <source>
        <dbReference type="ARBA" id="ARBA00029362"/>
    </source>
</evidence>
<evidence type="ECO:0000256" key="1">
    <source>
        <dbReference type="ARBA" id="ARBA00004496"/>
    </source>
</evidence>
<sequence>MSNSKLYLQIKEKESVKGKDKIQVKDKELKPDQKLENQHCRPILILFPTRLGLKNIAEEYRKVVLRFFTIPQCIGILGGHPNQAHYFFGSRNDNTILFLDPHKQIIVPGTDIYAEEYITANFDRYY</sequence>
<dbReference type="InterPro" id="IPR038765">
    <property type="entry name" value="Papain-like_cys_pep_sf"/>
</dbReference>
<evidence type="ECO:0000256" key="9">
    <source>
        <dbReference type="ARBA" id="ARBA00023006"/>
    </source>
</evidence>
<evidence type="ECO:0000256" key="8">
    <source>
        <dbReference type="ARBA" id="ARBA00022927"/>
    </source>
</evidence>
<dbReference type="PANTHER" id="PTHR22624:SF49">
    <property type="entry name" value="CYSTEINE PROTEASE"/>
    <property type="match status" value="1"/>
</dbReference>
<dbReference type="EC" id="3.4.22.-" evidence="11"/>
<evidence type="ECO:0000256" key="5">
    <source>
        <dbReference type="ARBA" id="ARBA00022670"/>
    </source>
</evidence>
<dbReference type="GO" id="GO:0015031">
    <property type="term" value="P:protein transport"/>
    <property type="evidence" value="ECO:0007669"/>
    <property type="project" value="UniProtKB-KW"/>
</dbReference>
<keyword evidence="7" id="KW-0788">Thiol protease</keyword>
<dbReference type="InterPro" id="IPR005078">
    <property type="entry name" value="Peptidase_C54"/>
</dbReference>
<comment type="catalytic activity">
    <reaction evidence="10">
        <text>[protein]-C-terminal L-amino acid-glycyl-phosphatidylethanolamide + H2O = [protein]-C-terminal L-amino acid-glycine + a 1,2-diacyl-sn-glycero-3-phosphoethanolamine</text>
        <dbReference type="Rhea" id="RHEA:67548"/>
        <dbReference type="Rhea" id="RHEA-COMP:17323"/>
        <dbReference type="Rhea" id="RHEA-COMP:17324"/>
        <dbReference type="ChEBI" id="CHEBI:15377"/>
        <dbReference type="ChEBI" id="CHEBI:64612"/>
        <dbReference type="ChEBI" id="CHEBI:172940"/>
        <dbReference type="ChEBI" id="CHEBI:172941"/>
    </reaction>
    <physiologicalReaction direction="left-to-right" evidence="10">
        <dbReference type="Rhea" id="RHEA:67549"/>
    </physiologicalReaction>
</comment>
<keyword evidence="8 11" id="KW-0653">Protein transport</keyword>
<comment type="subcellular location">
    <subcellularLocation>
        <location evidence="1 11">Cytoplasm</location>
    </subcellularLocation>
</comment>
<dbReference type="SUPFAM" id="SSF54001">
    <property type="entry name" value="Cysteine proteinases"/>
    <property type="match status" value="1"/>
</dbReference>
<dbReference type="GO" id="GO:0034727">
    <property type="term" value="P:piecemeal microautophagy of the nucleus"/>
    <property type="evidence" value="ECO:0007669"/>
    <property type="project" value="TreeGrafter"/>
</dbReference>
<evidence type="ECO:0000256" key="6">
    <source>
        <dbReference type="ARBA" id="ARBA00022801"/>
    </source>
</evidence>
<dbReference type="InterPro" id="IPR046792">
    <property type="entry name" value="Peptidase_C54_cat"/>
</dbReference>
<comment type="similarity">
    <text evidence="2 11">Belongs to the peptidase C54 family.</text>
</comment>
<evidence type="ECO:0000256" key="11">
    <source>
        <dbReference type="RuleBase" id="RU363115"/>
    </source>
</evidence>
<evidence type="ECO:0000256" key="3">
    <source>
        <dbReference type="ARBA" id="ARBA00022448"/>
    </source>
</evidence>
<keyword evidence="3" id="KW-0813">Transport</keyword>
<dbReference type="GO" id="GO:0035973">
    <property type="term" value="P:aggrephagy"/>
    <property type="evidence" value="ECO:0007669"/>
    <property type="project" value="TreeGrafter"/>
</dbReference>